<organism evidence="2 3">
    <name type="scientific">Mya arenaria</name>
    <name type="common">Soft-shell clam</name>
    <dbReference type="NCBI Taxonomy" id="6604"/>
    <lineage>
        <taxon>Eukaryota</taxon>
        <taxon>Metazoa</taxon>
        <taxon>Spiralia</taxon>
        <taxon>Lophotrochozoa</taxon>
        <taxon>Mollusca</taxon>
        <taxon>Bivalvia</taxon>
        <taxon>Autobranchia</taxon>
        <taxon>Heteroconchia</taxon>
        <taxon>Euheterodonta</taxon>
        <taxon>Imparidentia</taxon>
        <taxon>Neoheterodontei</taxon>
        <taxon>Myida</taxon>
        <taxon>Myoidea</taxon>
        <taxon>Myidae</taxon>
        <taxon>Mya</taxon>
    </lineage>
</organism>
<evidence type="ECO:0000313" key="3">
    <source>
        <dbReference type="Proteomes" id="UP001164746"/>
    </source>
</evidence>
<gene>
    <name evidence="2" type="ORF">MAR_010644</name>
</gene>
<feature type="region of interest" description="Disordered" evidence="1">
    <location>
        <begin position="1"/>
        <end position="25"/>
    </location>
</feature>
<proteinExistence type="predicted"/>
<evidence type="ECO:0000313" key="2">
    <source>
        <dbReference type="EMBL" id="WAR24940.1"/>
    </source>
</evidence>
<keyword evidence="3" id="KW-1185">Reference proteome</keyword>
<dbReference type="Proteomes" id="UP001164746">
    <property type="component" value="Chromosome 14"/>
</dbReference>
<name>A0ABY7FRT6_MYAAR</name>
<protein>
    <submittedName>
        <fullName evidence="2">Uncharacterized protein</fullName>
    </submittedName>
</protein>
<accession>A0ABY7FRT6</accession>
<dbReference type="EMBL" id="CP111025">
    <property type="protein sequence ID" value="WAR24940.1"/>
    <property type="molecule type" value="Genomic_DNA"/>
</dbReference>
<sequence length="63" mass="6584">MATSMPNVKSREDTATPLSQLSTSCPNPSVFWGLAMVTTRGSYGLTVAAGLSSPYAYARSLSP</sequence>
<reference evidence="2" key="1">
    <citation type="submission" date="2022-11" db="EMBL/GenBank/DDBJ databases">
        <title>Centuries of genome instability and evolution in soft-shell clam transmissible cancer (bioRxiv).</title>
        <authorList>
            <person name="Hart S.F.M."/>
            <person name="Yonemitsu M.A."/>
            <person name="Giersch R.M."/>
            <person name="Beal B.F."/>
            <person name="Arriagada G."/>
            <person name="Davis B.W."/>
            <person name="Ostrander E.A."/>
            <person name="Goff S.P."/>
            <person name="Metzger M.J."/>
        </authorList>
    </citation>
    <scope>NUCLEOTIDE SEQUENCE</scope>
    <source>
        <strain evidence="2">MELC-2E11</strain>
        <tissue evidence="2">Siphon/mantle</tissue>
    </source>
</reference>
<feature type="compositionally biased region" description="Polar residues" evidence="1">
    <location>
        <begin position="16"/>
        <end position="25"/>
    </location>
</feature>
<evidence type="ECO:0000256" key="1">
    <source>
        <dbReference type="SAM" id="MobiDB-lite"/>
    </source>
</evidence>